<gene>
    <name evidence="1" type="ORF">Tci_696917</name>
</gene>
<evidence type="ECO:0000313" key="1">
    <source>
        <dbReference type="EMBL" id="GFB24946.1"/>
    </source>
</evidence>
<dbReference type="EMBL" id="BKCJ010585013">
    <property type="protein sequence ID" value="GFB24946.1"/>
    <property type="molecule type" value="Genomic_DNA"/>
</dbReference>
<sequence>MVTCVSGAALSVRVNLVWFKSGQFGLRTSKLELPLPPPPKPLPYPPPPSLGYNDDFEDDILRSLDQQLNRLWKPATFC</sequence>
<name>A0A699L8G6_TANCI</name>
<dbReference type="AlphaFoldDB" id="A0A699L8G6"/>
<organism evidence="1">
    <name type="scientific">Tanacetum cinerariifolium</name>
    <name type="common">Dalmatian daisy</name>
    <name type="synonym">Chrysanthemum cinerariifolium</name>
    <dbReference type="NCBI Taxonomy" id="118510"/>
    <lineage>
        <taxon>Eukaryota</taxon>
        <taxon>Viridiplantae</taxon>
        <taxon>Streptophyta</taxon>
        <taxon>Embryophyta</taxon>
        <taxon>Tracheophyta</taxon>
        <taxon>Spermatophyta</taxon>
        <taxon>Magnoliopsida</taxon>
        <taxon>eudicotyledons</taxon>
        <taxon>Gunneridae</taxon>
        <taxon>Pentapetalae</taxon>
        <taxon>asterids</taxon>
        <taxon>campanulids</taxon>
        <taxon>Asterales</taxon>
        <taxon>Asteraceae</taxon>
        <taxon>Asteroideae</taxon>
        <taxon>Anthemideae</taxon>
        <taxon>Anthemidinae</taxon>
        <taxon>Tanacetum</taxon>
    </lineage>
</organism>
<proteinExistence type="predicted"/>
<comment type="caution">
    <text evidence="1">The sequence shown here is derived from an EMBL/GenBank/DDBJ whole genome shotgun (WGS) entry which is preliminary data.</text>
</comment>
<protein>
    <submittedName>
        <fullName evidence="1">Uncharacterized protein</fullName>
    </submittedName>
</protein>
<reference evidence="1" key="1">
    <citation type="journal article" date="2019" name="Sci. Rep.">
        <title>Draft genome of Tanacetum cinerariifolium, the natural source of mosquito coil.</title>
        <authorList>
            <person name="Yamashiro T."/>
            <person name="Shiraishi A."/>
            <person name="Satake H."/>
            <person name="Nakayama K."/>
        </authorList>
    </citation>
    <scope>NUCLEOTIDE SEQUENCE</scope>
</reference>
<accession>A0A699L8G6</accession>